<organism evidence="4 5">
    <name type="scientific">Cuscuta europaea</name>
    <name type="common">European dodder</name>
    <dbReference type="NCBI Taxonomy" id="41803"/>
    <lineage>
        <taxon>Eukaryota</taxon>
        <taxon>Viridiplantae</taxon>
        <taxon>Streptophyta</taxon>
        <taxon>Embryophyta</taxon>
        <taxon>Tracheophyta</taxon>
        <taxon>Spermatophyta</taxon>
        <taxon>Magnoliopsida</taxon>
        <taxon>eudicotyledons</taxon>
        <taxon>Gunneridae</taxon>
        <taxon>Pentapetalae</taxon>
        <taxon>asterids</taxon>
        <taxon>lamiids</taxon>
        <taxon>Solanales</taxon>
        <taxon>Convolvulaceae</taxon>
        <taxon>Cuscuteae</taxon>
        <taxon>Cuscuta</taxon>
        <taxon>Cuscuta subgen. Cuscuta</taxon>
    </lineage>
</organism>
<sequence length="456" mass="50105">MGKSGDRHLPLHHRQLPNGSGPDGGSSYLSRFFPLFNFKCFFVLLLGVAVFLSAVFWVLPHHSNHRSGFDHYDAKDSTKLSCECTTSSIYFSPSLCCFTSVIPLSMIASVQASFQLDKAVSDITPYIDRLEYNIFGEIGVPFTKVAVLHVHPAAVLSNHTNVTFGVLSDPVDIPINSVSLNLLRSSLLDVFLQQANLILTTSVFGLSSSFQILKFPGGMTLNPDSNYPLWQEQILFRFKLNNSIGEIKEYFVEFKEQLRSGLRLRQCENVFVQVNNKKGSTVDPPVTIEASIVSDRGHLTWDRLRELATIITGSSHARNLGLDNSVFGKVKEISLSSLLNHSLQALLPAPSPSPLQNHPKGPSSPSNAHRPYAHTPLPSQHRHRSRSQEISPAHSPVSHGFSNGGHHQNKGNPTSFAPAPAPSISSSDPSCERGCIHAGMYFINVLGSLILCAYWI</sequence>
<evidence type="ECO:0000313" key="5">
    <source>
        <dbReference type="Proteomes" id="UP001152484"/>
    </source>
</evidence>
<feature type="domain" description="DUF7036" evidence="3">
    <location>
        <begin position="113"/>
        <end position="205"/>
    </location>
</feature>
<keyword evidence="2" id="KW-0812">Transmembrane</keyword>
<dbReference type="Pfam" id="PF23041">
    <property type="entry name" value="DUF7036"/>
    <property type="match status" value="2"/>
</dbReference>
<comment type="caution">
    <text evidence="4">The sequence shown here is derived from an EMBL/GenBank/DDBJ whole genome shotgun (WGS) entry which is preliminary data.</text>
</comment>
<dbReference type="AlphaFoldDB" id="A0A9P0Z085"/>
<evidence type="ECO:0000256" key="2">
    <source>
        <dbReference type="SAM" id="Phobius"/>
    </source>
</evidence>
<accession>A0A9P0Z085</accession>
<keyword evidence="2" id="KW-1133">Transmembrane helix</keyword>
<evidence type="ECO:0000256" key="1">
    <source>
        <dbReference type="SAM" id="MobiDB-lite"/>
    </source>
</evidence>
<gene>
    <name evidence="4" type="ORF">CEURO_LOCUS8124</name>
</gene>
<dbReference type="EMBL" id="CAMAPE010000015">
    <property type="protein sequence ID" value="CAH9082100.1"/>
    <property type="molecule type" value="Genomic_DNA"/>
</dbReference>
<dbReference type="PANTHER" id="PTHR33826:SF4">
    <property type="entry name" value="F20B24.21"/>
    <property type="match status" value="1"/>
</dbReference>
<dbReference type="PANTHER" id="PTHR33826">
    <property type="entry name" value="F20B24.21"/>
    <property type="match status" value="1"/>
</dbReference>
<feature type="domain" description="DUF7036" evidence="3">
    <location>
        <begin position="238"/>
        <end position="328"/>
    </location>
</feature>
<protein>
    <recommendedName>
        <fullName evidence="3">DUF7036 domain-containing protein</fullName>
    </recommendedName>
</protein>
<dbReference type="InterPro" id="IPR055464">
    <property type="entry name" value="DUF7036"/>
</dbReference>
<evidence type="ECO:0000259" key="3">
    <source>
        <dbReference type="Pfam" id="PF23041"/>
    </source>
</evidence>
<evidence type="ECO:0000313" key="4">
    <source>
        <dbReference type="EMBL" id="CAH9082100.1"/>
    </source>
</evidence>
<feature type="compositionally biased region" description="Low complexity" evidence="1">
    <location>
        <begin position="413"/>
        <end position="425"/>
    </location>
</feature>
<dbReference type="Proteomes" id="UP001152484">
    <property type="component" value="Unassembled WGS sequence"/>
</dbReference>
<keyword evidence="5" id="KW-1185">Reference proteome</keyword>
<proteinExistence type="predicted"/>
<keyword evidence="2" id="KW-0472">Membrane</keyword>
<reference evidence="4" key="1">
    <citation type="submission" date="2022-07" db="EMBL/GenBank/DDBJ databases">
        <authorList>
            <person name="Macas J."/>
            <person name="Novak P."/>
            <person name="Neumann P."/>
        </authorList>
    </citation>
    <scope>NUCLEOTIDE SEQUENCE</scope>
</reference>
<name>A0A9P0Z085_CUSEU</name>
<feature type="region of interest" description="Disordered" evidence="1">
    <location>
        <begin position="349"/>
        <end position="425"/>
    </location>
</feature>
<feature type="transmembrane region" description="Helical" evidence="2">
    <location>
        <begin position="40"/>
        <end position="59"/>
    </location>
</feature>
<dbReference type="OrthoDB" id="611787at2759"/>